<evidence type="ECO:0000256" key="2">
    <source>
        <dbReference type="ARBA" id="ARBA00022771"/>
    </source>
</evidence>
<dbReference type="PANTHER" id="PTHR46632">
    <property type="entry name" value="E3 UBIQUITIN-PROTEIN LIGASE SINA-LIKE 4"/>
    <property type="match status" value="1"/>
</dbReference>
<keyword evidence="1" id="KW-0479">Metal-binding</keyword>
<gene>
    <name evidence="7" type="ORF">QYE76_027872</name>
</gene>
<dbReference type="InterPro" id="IPR044286">
    <property type="entry name" value="SINL_plant"/>
</dbReference>
<accession>A0AAD8QN81</accession>
<keyword evidence="8" id="KW-1185">Reference proteome</keyword>
<evidence type="ECO:0000256" key="4">
    <source>
        <dbReference type="ARBA" id="ARBA00024004"/>
    </source>
</evidence>
<dbReference type="EMBL" id="JAUUTY010000007">
    <property type="protein sequence ID" value="KAK1604199.1"/>
    <property type="molecule type" value="Genomic_DNA"/>
</dbReference>
<comment type="function">
    <text evidence="4">E3 ubiquitin-protein ligase that mediates ubiquitination and subsequent proteasomal degradation of target proteins. E3 ubiquitin ligases accept ubiquitin from an E2 ubiquitin-conjugating enzyme in the form of a thioester and then directly transfers the ubiquitin to targeted substrates. It probably triggers the ubiquitin-mediated degradation of different substrates.</text>
</comment>
<evidence type="ECO:0000256" key="3">
    <source>
        <dbReference type="ARBA" id="ARBA00022833"/>
    </source>
</evidence>
<evidence type="ECO:0000313" key="8">
    <source>
        <dbReference type="Proteomes" id="UP001231189"/>
    </source>
</evidence>
<dbReference type="InterPro" id="IPR013083">
    <property type="entry name" value="Znf_RING/FYVE/PHD"/>
</dbReference>
<dbReference type="PROSITE" id="PS51081">
    <property type="entry name" value="ZF_SIAH"/>
    <property type="match status" value="1"/>
</dbReference>
<dbReference type="Gene3D" id="3.30.40.10">
    <property type="entry name" value="Zinc/RING finger domain, C3HC4 (zinc finger)"/>
    <property type="match status" value="1"/>
</dbReference>
<protein>
    <recommendedName>
        <fullName evidence="6">SIAH-type domain-containing protein</fullName>
    </recommendedName>
</protein>
<dbReference type="SUPFAM" id="SSF49599">
    <property type="entry name" value="TRAF domain-like"/>
    <property type="match status" value="1"/>
</dbReference>
<organism evidence="7 8">
    <name type="scientific">Lolium multiflorum</name>
    <name type="common">Italian ryegrass</name>
    <name type="synonym">Lolium perenne subsp. multiflorum</name>
    <dbReference type="NCBI Taxonomy" id="4521"/>
    <lineage>
        <taxon>Eukaryota</taxon>
        <taxon>Viridiplantae</taxon>
        <taxon>Streptophyta</taxon>
        <taxon>Embryophyta</taxon>
        <taxon>Tracheophyta</taxon>
        <taxon>Spermatophyta</taxon>
        <taxon>Magnoliopsida</taxon>
        <taxon>Liliopsida</taxon>
        <taxon>Poales</taxon>
        <taxon>Poaceae</taxon>
        <taxon>BOP clade</taxon>
        <taxon>Pooideae</taxon>
        <taxon>Poodae</taxon>
        <taxon>Poeae</taxon>
        <taxon>Poeae Chloroplast Group 2 (Poeae type)</taxon>
        <taxon>Loliodinae</taxon>
        <taxon>Loliinae</taxon>
        <taxon>Lolium</taxon>
    </lineage>
</organism>
<feature type="domain" description="SIAH-type" evidence="6">
    <location>
        <begin position="49"/>
        <end position="105"/>
    </location>
</feature>
<keyword evidence="2 5" id="KW-0863">Zinc-finger</keyword>
<name>A0AAD8QN81_LOLMU</name>
<sequence>MVQQDARDTKNSPGCIECSRQRLVACSDCGSSANFAEAAINVVSQHLGYFKVACPYEQYGCASSVASRDAATHAAVCAHAPCACPQCAFLGSPAQLVRHVADTACPHAWPVHGIEYGRFLVLDVRVPQEPRQDNKHLLVAEEDGGVFLLAVSAHGHFGRVGVVCLRGNADAGPVYMSTITVTCPPSEQAITSVVWCCSVPAEFDVDLLPPSLFVENGSELGQLRIRIRIDRLVSAA</sequence>
<proteinExistence type="predicted"/>
<evidence type="ECO:0000256" key="5">
    <source>
        <dbReference type="PROSITE-ProRule" id="PRU00455"/>
    </source>
</evidence>
<reference evidence="7" key="1">
    <citation type="submission" date="2023-07" db="EMBL/GenBank/DDBJ databases">
        <title>A chromosome-level genome assembly of Lolium multiflorum.</title>
        <authorList>
            <person name="Chen Y."/>
            <person name="Copetti D."/>
            <person name="Kolliker R."/>
            <person name="Studer B."/>
        </authorList>
    </citation>
    <scope>NUCLEOTIDE SEQUENCE</scope>
    <source>
        <strain evidence="7">02402/16</strain>
        <tissue evidence="7">Leaf</tissue>
    </source>
</reference>
<evidence type="ECO:0000259" key="6">
    <source>
        <dbReference type="PROSITE" id="PS51081"/>
    </source>
</evidence>
<dbReference type="AlphaFoldDB" id="A0AAD8QN81"/>
<evidence type="ECO:0000313" key="7">
    <source>
        <dbReference type="EMBL" id="KAK1604199.1"/>
    </source>
</evidence>
<keyword evidence="3" id="KW-0862">Zinc</keyword>
<evidence type="ECO:0000256" key="1">
    <source>
        <dbReference type="ARBA" id="ARBA00022723"/>
    </source>
</evidence>
<comment type="caution">
    <text evidence="7">The sequence shown here is derived from an EMBL/GenBank/DDBJ whole genome shotgun (WGS) entry which is preliminary data.</text>
</comment>
<dbReference type="GO" id="GO:0008270">
    <property type="term" value="F:zinc ion binding"/>
    <property type="evidence" value="ECO:0007669"/>
    <property type="project" value="UniProtKB-KW"/>
</dbReference>
<dbReference type="PANTHER" id="PTHR46632:SF10">
    <property type="entry name" value="E3 UBIQUITIN-PROTEIN LIGASE"/>
    <property type="match status" value="1"/>
</dbReference>
<dbReference type="InterPro" id="IPR013010">
    <property type="entry name" value="Znf_SIAH"/>
</dbReference>
<dbReference type="Proteomes" id="UP001231189">
    <property type="component" value="Unassembled WGS sequence"/>
</dbReference>